<dbReference type="RefSeq" id="XP_040763065.1">
    <property type="nucleotide sequence ID" value="XM_040912701.1"/>
</dbReference>
<accession>A0A165DPD2</accession>
<name>A0A165DPD2_9APHY</name>
<dbReference type="GeneID" id="63829729"/>
<feature type="region of interest" description="Disordered" evidence="1">
    <location>
        <begin position="201"/>
        <end position="225"/>
    </location>
</feature>
<evidence type="ECO:0000256" key="1">
    <source>
        <dbReference type="SAM" id="MobiDB-lite"/>
    </source>
</evidence>
<dbReference type="STRING" id="1314785.A0A165DPD2"/>
<dbReference type="Proteomes" id="UP000076871">
    <property type="component" value="Unassembled WGS sequence"/>
</dbReference>
<dbReference type="EMBL" id="KV427630">
    <property type="protein sequence ID" value="KZT05325.1"/>
    <property type="molecule type" value="Genomic_DNA"/>
</dbReference>
<dbReference type="InParanoid" id="A0A165DPD2"/>
<keyword evidence="3" id="KW-1185">Reference proteome</keyword>
<evidence type="ECO:0000313" key="2">
    <source>
        <dbReference type="EMBL" id="KZT05325.1"/>
    </source>
</evidence>
<reference evidence="2 3" key="1">
    <citation type="journal article" date="2016" name="Mol. Biol. Evol.">
        <title>Comparative Genomics of Early-Diverging Mushroom-Forming Fungi Provides Insights into the Origins of Lignocellulose Decay Capabilities.</title>
        <authorList>
            <person name="Nagy L.G."/>
            <person name="Riley R."/>
            <person name="Tritt A."/>
            <person name="Adam C."/>
            <person name="Daum C."/>
            <person name="Floudas D."/>
            <person name="Sun H."/>
            <person name="Yadav J.S."/>
            <person name="Pangilinan J."/>
            <person name="Larsson K.H."/>
            <person name="Matsuura K."/>
            <person name="Barry K."/>
            <person name="Labutti K."/>
            <person name="Kuo R."/>
            <person name="Ohm R.A."/>
            <person name="Bhattacharya S.S."/>
            <person name="Shirouzu T."/>
            <person name="Yoshinaga Y."/>
            <person name="Martin F.M."/>
            <person name="Grigoriev I.V."/>
            <person name="Hibbett D.S."/>
        </authorList>
    </citation>
    <scope>NUCLEOTIDE SEQUENCE [LARGE SCALE GENOMIC DNA]</scope>
    <source>
        <strain evidence="2 3">93-53</strain>
    </source>
</reference>
<evidence type="ECO:0000313" key="3">
    <source>
        <dbReference type="Proteomes" id="UP000076871"/>
    </source>
</evidence>
<organism evidence="2 3">
    <name type="scientific">Laetiporus sulphureus 93-53</name>
    <dbReference type="NCBI Taxonomy" id="1314785"/>
    <lineage>
        <taxon>Eukaryota</taxon>
        <taxon>Fungi</taxon>
        <taxon>Dikarya</taxon>
        <taxon>Basidiomycota</taxon>
        <taxon>Agaricomycotina</taxon>
        <taxon>Agaricomycetes</taxon>
        <taxon>Polyporales</taxon>
        <taxon>Laetiporus</taxon>
    </lineage>
</organism>
<dbReference type="AlphaFoldDB" id="A0A165DPD2"/>
<sequence>MESDKAPVQSSGLGIALPAVDVTPAELSGNPWVTITPEAYAESHEIGFVGIHDEGSPGPSEHEYSSEDEMRQDIFDESLVNEALVALSDEVPAFDAMLHHERASDRVAPESRAPSIGVSHVSHSELVFQFPNGRSSAFLSIVEGHGHATAPGIILGASVGPPVSTAERPIDDAPLSKLMQAMSLAVATGVREGVQKALDTVGNQGGHKGGRTQFGSRGNAGHGIHDRVDRSSRAATGSGRMDVDEEEYFGDEDEGGDACAILRSQGRKGPRDNNLFNARFRDYLRSRHVLPISGVRPQSATPDAVQAFADGSGDGPDIAAPLIDWNHELSSRWNKEVVFLLSRDFLQRIKSGHESPLVFDEETMSQIAIARSCTMKLQRVRIEIRDAGRLDSDKKKSENAAAFRRNTRRQGIFNRRMGIVKANKASERSLWGAIEEVLELLDIAGMSSDHTDDGITQDFKVVRRARLLWRHDDLEILCHAIDTFHAMSRIPQSRGNRALLRISLLTVSSLKSSRQYVRGLPRSFYDAQWLASLDKSECQQVGYTSAIEIPHLADYVDG</sequence>
<protein>
    <submittedName>
        <fullName evidence="2">Uncharacterized protein</fullName>
    </submittedName>
</protein>
<dbReference type="OrthoDB" id="2804106at2759"/>
<gene>
    <name evidence="2" type="ORF">LAESUDRAFT_760214</name>
</gene>
<proteinExistence type="predicted"/>